<dbReference type="Gene3D" id="3.30.420.10">
    <property type="entry name" value="Ribonuclease H-like superfamily/Ribonuclease H"/>
    <property type="match status" value="1"/>
</dbReference>
<organism evidence="1 2">
    <name type="scientific">Aromia moschata</name>
    <dbReference type="NCBI Taxonomy" id="1265417"/>
    <lineage>
        <taxon>Eukaryota</taxon>
        <taxon>Metazoa</taxon>
        <taxon>Ecdysozoa</taxon>
        <taxon>Arthropoda</taxon>
        <taxon>Hexapoda</taxon>
        <taxon>Insecta</taxon>
        <taxon>Pterygota</taxon>
        <taxon>Neoptera</taxon>
        <taxon>Endopterygota</taxon>
        <taxon>Coleoptera</taxon>
        <taxon>Polyphaga</taxon>
        <taxon>Cucujiformia</taxon>
        <taxon>Chrysomeloidea</taxon>
        <taxon>Cerambycidae</taxon>
        <taxon>Cerambycinae</taxon>
        <taxon>Callichromatini</taxon>
        <taxon>Aromia</taxon>
    </lineage>
</organism>
<keyword evidence="2" id="KW-1185">Reference proteome</keyword>
<evidence type="ECO:0000313" key="2">
    <source>
        <dbReference type="Proteomes" id="UP001162162"/>
    </source>
</evidence>
<proteinExistence type="predicted"/>
<dbReference type="InterPro" id="IPR036397">
    <property type="entry name" value="RNaseH_sf"/>
</dbReference>
<comment type="caution">
    <text evidence="1">The sequence shown here is derived from an EMBL/GenBank/DDBJ whole genome shotgun (WGS) entry which is preliminary data.</text>
</comment>
<protein>
    <recommendedName>
        <fullName evidence="3">RNase H type-1 domain-containing protein</fullName>
    </recommendedName>
</protein>
<dbReference type="Proteomes" id="UP001162162">
    <property type="component" value="Unassembled WGS sequence"/>
</dbReference>
<accession>A0AAV8Y4N6</accession>
<dbReference type="SUPFAM" id="SSF53098">
    <property type="entry name" value="Ribonuclease H-like"/>
    <property type="match status" value="1"/>
</dbReference>
<evidence type="ECO:0000313" key="1">
    <source>
        <dbReference type="EMBL" id="KAJ8945508.1"/>
    </source>
</evidence>
<dbReference type="EMBL" id="JAPWTK010000214">
    <property type="protein sequence ID" value="KAJ8945508.1"/>
    <property type="molecule type" value="Genomic_DNA"/>
</dbReference>
<dbReference type="GO" id="GO:0003676">
    <property type="term" value="F:nucleic acid binding"/>
    <property type="evidence" value="ECO:0007669"/>
    <property type="project" value="InterPro"/>
</dbReference>
<gene>
    <name evidence="1" type="ORF">NQ318_017952</name>
</gene>
<name>A0AAV8Y4N6_9CUCU</name>
<evidence type="ECO:0008006" key="3">
    <source>
        <dbReference type="Google" id="ProtNLM"/>
    </source>
</evidence>
<reference evidence="1" key="1">
    <citation type="journal article" date="2023" name="Insect Mol. Biol.">
        <title>Genome sequencing provides insights into the evolution of gene families encoding plant cell wall-degrading enzymes in longhorned beetles.</title>
        <authorList>
            <person name="Shin N.R."/>
            <person name="Okamura Y."/>
            <person name="Kirsch R."/>
            <person name="Pauchet Y."/>
        </authorList>
    </citation>
    <scope>NUCLEOTIDE SEQUENCE</scope>
    <source>
        <strain evidence="1">AMC_N1</strain>
    </source>
</reference>
<dbReference type="AlphaFoldDB" id="A0AAV8Y4N6"/>
<dbReference type="InterPro" id="IPR012337">
    <property type="entry name" value="RNaseH-like_sf"/>
</dbReference>
<sequence length="94" mass="11173">MMPKLQRKVSCMDPESLIRELVPRTLYYYYYFNLLTEHNNITFKWVRGHQGHEGDEREDFLANKKGLRSLIGPEPTCGLLYRTTADVHWRTIRG</sequence>